<comment type="caution">
    <text evidence="2">The sequence shown here is derived from an EMBL/GenBank/DDBJ whole genome shotgun (WGS) entry which is preliminary data.</text>
</comment>
<reference evidence="2 3" key="1">
    <citation type="journal article" date="2020" name="ISME J.">
        <title>Uncovering the hidden diversity of litter-decomposition mechanisms in mushroom-forming fungi.</title>
        <authorList>
            <person name="Floudas D."/>
            <person name="Bentzer J."/>
            <person name="Ahren D."/>
            <person name="Johansson T."/>
            <person name="Persson P."/>
            <person name="Tunlid A."/>
        </authorList>
    </citation>
    <scope>NUCLEOTIDE SEQUENCE [LARGE SCALE GENOMIC DNA]</scope>
    <source>
        <strain evidence="2 3">CBS 175.51</strain>
    </source>
</reference>
<feature type="region of interest" description="Disordered" evidence="1">
    <location>
        <begin position="290"/>
        <end position="393"/>
    </location>
</feature>
<gene>
    <name evidence="2" type="ORF">D9611_012431</name>
</gene>
<feature type="compositionally biased region" description="Basic and acidic residues" evidence="1">
    <location>
        <begin position="368"/>
        <end position="385"/>
    </location>
</feature>
<dbReference type="EMBL" id="JAACJK010000005">
    <property type="protein sequence ID" value="KAF5339967.1"/>
    <property type="molecule type" value="Genomic_DNA"/>
</dbReference>
<proteinExistence type="predicted"/>
<dbReference type="AlphaFoldDB" id="A0A8H5CG64"/>
<sequence length="459" mass="51039">MRFDLAALRTLSKTRFSRDEITLTDLVERLSADSLPISIKRSPQYPSSFLLWDDARNDILVVSHAFVVLFSTPPDTGNFVPEGETLPAGIKDFLRKSEPSTQAQVIVTYDCRVEPTFFESLEVLESWAKTKGGYNTDKRSRNPWMSPSSVESSRRYAVTSTLFQARTGFNSKDDSYHVGYDVHPWVKQACVPHNPSWVPNPNLVRTMHCQKDNVLVDITKSSNPTLVPGDVVTMTFKVVFGNNGQYWHMSFAPIQIIRMGQIEGTALGSAGNFEDHGRLNLPRVGQRLKAVAAKQPASPVLRSTRNREKARAAAQRLEDDLRTEDSDSFYESSPPLTQAAVCGEEPGPFRTNRLSPPWKSLSPAGEESGSHAHAKESVGVEVEHSQDDDDQHPLDLSALDERLIAMKDEGGSGDELRAIEESKPIKLRFKYSTRHGKRREPSDGGVTTTRGSKSARRGV</sequence>
<name>A0A8H5CG64_9AGAR</name>
<keyword evidence="3" id="KW-1185">Reference proteome</keyword>
<feature type="compositionally biased region" description="Basic residues" evidence="1">
    <location>
        <begin position="425"/>
        <end position="438"/>
    </location>
</feature>
<organism evidence="2 3">
    <name type="scientific">Ephemerocybe angulata</name>
    <dbReference type="NCBI Taxonomy" id="980116"/>
    <lineage>
        <taxon>Eukaryota</taxon>
        <taxon>Fungi</taxon>
        <taxon>Dikarya</taxon>
        <taxon>Basidiomycota</taxon>
        <taxon>Agaricomycotina</taxon>
        <taxon>Agaricomycetes</taxon>
        <taxon>Agaricomycetidae</taxon>
        <taxon>Agaricales</taxon>
        <taxon>Agaricineae</taxon>
        <taxon>Psathyrellaceae</taxon>
        <taxon>Ephemerocybe</taxon>
    </lineage>
</organism>
<evidence type="ECO:0000256" key="1">
    <source>
        <dbReference type="SAM" id="MobiDB-lite"/>
    </source>
</evidence>
<feature type="compositionally biased region" description="Basic and acidic residues" evidence="1">
    <location>
        <begin position="305"/>
        <end position="325"/>
    </location>
</feature>
<dbReference type="OrthoDB" id="3034725at2759"/>
<evidence type="ECO:0000313" key="2">
    <source>
        <dbReference type="EMBL" id="KAF5339967.1"/>
    </source>
</evidence>
<accession>A0A8H5CG64</accession>
<protein>
    <submittedName>
        <fullName evidence="2">Uncharacterized protein</fullName>
    </submittedName>
</protein>
<evidence type="ECO:0000313" key="3">
    <source>
        <dbReference type="Proteomes" id="UP000541558"/>
    </source>
</evidence>
<feature type="region of interest" description="Disordered" evidence="1">
    <location>
        <begin position="408"/>
        <end position="459"/>
    </location>
</feature>
<dbReference type="Proteomes" id="UP000541558">
    <property type="component" value="Unassembled WGS sequence"/>
</dbReference>
<feature type="compositionally biased region" description="Basic and acidic residues" evidence="1">
    <location>
        <begin position="408"/>
        <end position="424"/>
    </location>
</feature>